<evidence type="ECO:0000313" key="4">
    <source>
        <dbReference type="Proteomes" id="UP000499080"/>
    </source>
</evidence>
<organism evidence="3 4">
    <name type="scientific">Araneus ventricosus</name>
    <name type="common">Orbweaver spider</name>
    <name type="synonym">Epeira ventricosa</name>
    <dbReference type="NCBI Taxonomy" id="182803"/>
    <lineage>
        <taxon>Eukaryota</taxon>
        <taxon>Metazoa</taxon>
        <taxon>Ecdysozoa</taxon>
        <taxon>Arthropoda</taxon>
        <taxon>Chelicerata</taxon>
        <taxon>Arachnida</taxon>
        <taxon>Araneae</taxon>
        <taxon>Araneomorphae</taxon>
        <taxon>Entelegynae</taxon>
        <taxon>Araneoidea</taxon>
        <taxon>Araneidae</taxon>
        <taxon>Araneus</taxon>
    </lineage>
</organism>
<dbReference type="AlphaFoldDB" id="A0A4Y2TE09"/>
<keyword evidence="2" id="KW-0560">Oxidoreductase</keyword>
<evidence type="ECO:0008006" key="5">
    <source>
        <dbReference type="Google" id="ProtNLM"/>
    </source>
</evidence>
<proteinExistence type="predicted"/>
<evidence type="ECO:0000256" key="2">
    <source>
        <dbReference type="ARBA" id="ARBA00023002"/>
    </source>
</evidence>
<dbReference type="PANTHER" id="PTHR43544:SF7">
    <property type="entry name" value="NADB-LER2"/>
    <property type="match status" value="1"/>
</dbReference>
<dbReference type="EMBL" id="BGPR01027605">
    <property type="protein sequence ID" value="GBN98230.1"/>
    <property type="molecule type" value="Genomic_DNA"/>
</dbReference>
<name>A0A4Y2TE09_ARAVE</name>
<dbReference type="SUPFAM" id="SSF51735">
    <property type="entry name" value="NAD(P)-binding Rossmann-fold domains"/>
    <property type="match status" value="1"/>
</dbReference>
<gene>
    <name evidence="3" type="ORF">AVEN_274396_1</name>
</gene>
<evidence type="ECO:0000256" key="1">
    <source>
        <dbReference type="ARBA" id="ARBA00022857"/>
    </source>
</evidence>
<evidence type="ECO:0000313" key="3">
    <source>
        <dbReference type="EMBL" id="GBN98230.1"/>
    </source>
</evidence>
<protein>
    <recommendedName>
        <fullName evidence="5">C-factor</fullName>
    </recommendedName>
</protein>
<dbReference type="GO" id="GO:0016491">
    <property type="term" value="F:oxidoreductase activity"/>
    <property type="evidence" value="ECO:0007669"/>
    <property type="project" value="UniProtKB-KW"/>
</dbReference>
<accession>A0A4Y2TE09</accession>
<dbReference type="GO" id="GO:0005737">
    <property type="term" value="C:cytoplasm"/>
    <property type="evidence" value="ECO:0007669"/>
    <property type="project" value="TreeGrafter"/>
</dbReference>
<dbReference type="PANTHER" id="PTHR43544">
    <property type="entry name" value="SHORT-CHAIN DEHYDROGENASE/REDUCTASE"/>
    <property type="match status" value="1"/>
</dbReference>
<comment type="caution">
    <text evidence="3">The sequence shown here is derived from an EMBL/GenBank/DDBJ whole genome shotgun (WGS) entry which is preliminary data.</text>
</comment>
<dbReference type="InterPro" id="IPR051468">
    <property type="entry name" value="Fungal_SecMetab_SDRs"/>
</dbReference>
<dbReference type="InterPro" id="IPR036291">
    <property type="entry name" value="NAD(P)-bd_dom_sf"/>
</dbReference>
<dbReference type="Gene3D" id="3.40.50.720">
    <property type="entry name" value="NAD(P)-binding Rossmann-like Domain"/>
    <property type="match status" value="1"/>
</dbReference>
<sequence length="269" mass="29589">MVTGANRGIGLEFVRQLVKLPQPPRFVFATYRNESTVQNLKEIQDKYKETQVVLIQMDISKISDIESAKIIIEENVGEKGLNLLINNAGAARFLSFPEITEEDMLFHFTTNAVGPVMVLKVMLPLLKKSAAQKTSDMNVSRAAVINISTTMGSLTELIDGQPREWLQVFGYRTRTNYKTGLFDIPQKELPLSCQSMQGLLNDSCCNSSSTEVGVLVAVTAHGPTPPVRDCINMNHASDCPQIRNRASCGEHSPLGEGQAWNRSSNAGAF</sequence>
<dbReference type="Proteomes" id="UP000499080">
    <property type="component" value="Unassembled WGS sequence"/>
</dbReference>
<keyword evidence="1" id="KW-0521">NADP</keyword>
<reference evidence="3 4" key="1">
    <citation type="journal article" date="2019" name="Sci. Rep.">
        <title>Orb-weaving spider Araneus ventricosus genome elucidates the spidroin gene catalogue.</title>
        <authorList>
            <person name="Kono N."/>
            <person name="Nakamura H."/>
            <person name="Ohtoshi R."/>
            <person name="Moran D.A.P."/>
            <person name="Shinohara A."/>
            <person name="Yoshida Y."/>
            <person name="Fujiwara M."/>
            <person name="Mori M."/>
            <person name="Tomita M."/>
            <person name="Arakawa K."/>
        </authorList>
    </citation>
    <scope>NUCLEOTIDE SEQUENCE [LARGE SCALE GENOMIC DNA]</scope>
</reference>
<dbReference type="InterPro" id="IPR002347">
    <property type="entry name" value="SDR_fam"/>
</dbReference>
<keyword evidence="4" id="KW-1185">Reference proteome</keyword>
<dbReference type="Pfam" id="PF00106">
    <property type="entry name" value="adh_short"/>
    <property type="match status" value="1"/>
</dbReference>